<organism evidence="2 3">
    <name type="scientific">Mytilus galloprovincialis</name>
    <name type="common">Mediterranean mussel</name>
    <dbReference type="NCBI Taxonomy" id="29158"/>
    <lineage>
        <taxon>Eukaryota</taxon>
        <taxon>Metazoa</taxon>
        <taxon>Spiralia</taxon>
        <taxon>Lophotrochozoa</taxon>
        <taxon>Mollusca</taxon>
        <taxon>Bivalvia</taxon>
        <taxon>Autobranchia</taxon>
        <taxon>Pteriomorphia</taxon>
        <taxon>Mytilida</taxon>
        <taxon>Mytiloidea</taxon>
        <taxon>Mytilidae</taxon>
        <taxon>Mytilinae</taxon>
        <taxon>Mytilus</taxon>
    </lineage>
</organism>
<evidence type="ECO:0000313" key="2">
    <source>
        <dbReference type="EMBL" id="VDI38221.1"/>
    </source>
</evidence>
<name>A0A8B6EQ67_MYTGA</name>
<dbReference type="OrthoDB" id="64893at2759"/>
<feature type="domain" description="Chitin-binding type-4" evidence="1">
    <location>
        <begin position="2"/>
        <end position="144"/>
    </location>
</feature>
<gene>
    <name evidence="2" type="ORF">MGAL_10B042343</name>
</gene>
<reference evidence="2" key="1">
    <citation type="submission" date="2018-11" db="EMBL/GenBank/DDBJ databases">
        <authorList>
            <person name="Alioto T."/>
            <person name="Alioto T."/>
        </authorList>
    </citation>
    <scope>NUCLEOTIDE SEQUENCE</scope>
</reference>
<dbReference type="Proteomes" id="UP000596742">
    <property type="component" value="Unassembled WGS sequence"/>
</dbReference>
<evidence type="ECO:0000313" key="3">
    <source>
        <dbReference type="Proteomes" id="UP000596742"/>
    </source>
</evidence>
<keyword evidence="3" id="KW-1185">Reference proteome</keyword>
<dbReference type="InterPro" id="IPR004302">
    <property type="entry name" value="Cellulose/chitin-bd_N"/>
</dbReference>
<proteinExistence type="predicted"/>
<sequence length="1043" mass="114542">MCGVCGDPHDAVSRQNEPGGKYANGIIVRRYRQHRKFINVTLDITSNIGGHFEFRLCPHNNVTKVVTQECLDRNRLTIEGHGLTFIPTDERKYKLALVMPDDITCKQCVLQWKWRGAYNWGRCDDGYQDVGCGNQEEYYNCADIAILPSKRGKPPKIPKPIKNVKIIDGPTEHWNTIINKDIIRNETKTIQPSRDVKTITMSKDVNDIKTIDNILDQSNIVTSKNTDDVTSGVPVYLYKPEVNTILPPIDVTKISTTVPIDTILTDLGKADPTLPPIVVGNLNDFTKGVISEPLLPDIKSIIFDLTSPNGISGVRQDLVQSPGNTIFNRAQWIAGTLSPPPSGLGALNASGGGKATLINTANTNQSMLTMHYKNVLNATESPLGIPVTMEDTTLDPLSINRNMNMLRDMFYGAMAAGADVDLDTLLPLQFFPFDVFSRNTQSFGDLTDQFLQSVYALNSQKQANASNEMRNNELNMKQTNVNSDTSTVRIENSNVTPKPSSTMVNISETLTDKPNNNNVSVPQLKDITVPTETMTVSTPVLNQQVIDPPTTKYRSINGMPSTTASPMINQQLIDPPTTAGQMIDFMPQTTTNAWHEALLRMNTLLNNLNSQLDTMAYDPNGQGGIQQINNLMNDLHHKSYVGVTGEITNQSKRGIGSPIALPLVSGNGQGLVAQNALQKDGIVVSDVGSLRMQNPGVLYVERPSKDIASSWDKLSQVPLGFVDNTKNQNINVQLNKLPGSQGNKPIVISDPKTNFSFKRLDARNVDVLGIAVDAPMVANGNSIMSQPKINVLNSPEIFRKQNFVVSEPRNQPMSDVALPKLSKRDAEEPNHNSNNIPVNIKLVGGTSSQNKIVNARILDRLLNGLDSGIGISNTVHAQNRQDVNKNAAPAIKTSFKADNNINSIGTGSYPSQLKSKKKQSNKSNNVNVWKQFVKSLIPPETSNSMNSVLNPKDNGKSKQFNVWNLVKQEKQQIVPTALTYSRDSAFDTIINNGLWVYPKTIPEKRTTQGPILGGVTNSMLDLMSGLWNSQTTAYPLFQGNTIV</sequence>
<dbReference type="EMBL" id="UYJE01005562">
    <property type="protein sequence ID" value="VDI38221.1"/>
    <property type="molecule type" value="Genomic_DNA"/>
</dbReference>
<dbReference type="AlphaFoldDB" id="A0A8B6EQ67"/>
<accession>A0A8B6EQ67</accession>
<comment type="caution">
    <text evidence="2">The sequence shown here is derived from an EMBL/GenBank/DDBJ whole genome shotgun (WGS) entry which is preliminary data.</text>
</comment>
<dbReference type="Pfam" id="PF03067">
    <property type="entry name" value="LPMO_10"/>
    <property type="match status" value="1"/>
</dbReference>
<protein>
    <recommendedName>
        <fullName evidence="1">Chitin-binding type-4 domain-containing protein</fullName>
    </recommendedName>
</protein>
<evidence type="ECO:0000259" key="1">
    <source>
        <dbReference type="Pfam" id="PF03067"/>
    </source>
</evidence>